<feature type="transmembrane region" description="Helical" evidence="1">
    <location>
        <begin position="35"/>
        <end position="53"/>
    </location>
</feature>
<keyword evidence="1" id="KW-0472">Membrane</keyword>
<evidence type="ECO:0000313" key="2">
    <source>
        <dbReference type="EMBL" id="PAB57326.1"/>
    </source>
</evidence>
<reference evidence="2 3" key="1">
    <citation type="submission" date="2017-05" db="EMBL/GenBank/DDBJ databases">
        <title>Lactobacillus johnsonii from commercial turkeys.</title>
        <authorList>
            <person name="Johnson T.J."/>
            <person name="Youmans B."/>
        </authorList>
    </citation>
    <scope>NUCLEOTIDE SEQUENCE [LARGE SCALE GENOMIC DNA]</scope>
    <source>
        <strain evidence="2 3">UMNLJ114</strain>
    </source>
</reference>
<feature type="transmembrane region" description="Helical" evidence="1">
    <location>
        <begin position="65"/>
        <end position="86"/>
    </location>
</feature>
<evidence type="ECO:0000313" key="3">
    <source>
        <dbReference type="Proteomes" id="UP000216008"/>
    </source>
</evidence>
<dbReference type="Pfam" id="PF04956">
    <property type="entry name" value="TrbC"/>
    <property type="match status" value="1"/>
</dbReference>
<organism evidence="2 3">
    <name type="scientific">Lactobacillus johnsonii</name>
    <dbReference type="NCBI Taxonomy" id="33959"/>
    <lineage>
        <taxon>Bacteria</taxon>
        <taxon>Bacillati</taxon>
        <taxon>Bacillota</taxon>
        <taxon>Bacilli</taxon>
        <taxon>Lactobacillales</taxon>
        <taxon>Lactobacillaceae</taxon>
        <taxon>Lactobacillus</taxon>
    </lineage>
</organism>
<keyword evidence="1" id="KW-0812">Transmembrane</keyword>
<proteinExistence type="predicted"/>
<name>A0A267MCP9_LACJH</name>
<comment type="caution">
    <text evidence="2">The sequence shown here is derived from an EMBL/GenBank/DDBJ whole genome shotgun (WGS) entry which is preliminary data.</text>
</comment>
<protein>
    <submittedName>
        <fullName evidence="2">Conjugal transfer protein</fullName>
    </submittedName>
</protein>
<gene>
    <name evidence="2" type="ORF">A3Q24_00325</name>
</gene>
<accession>A0A267MCP9</accession>
<evidence type="ECO:0000256" key="1">
    <source>
        <dbReference type="SAM" id="Phobius"/>
    </source>
</evidence>
<keyword evidence="1" id="KW-1133">Transmembrane helix</keyword>
<dbReference type="EMBL" id="NIBD01000002">
    <property type="protein sequence ID" value="PAB57326.1"/>
    <property type="molecule type" value="Genomic_DNA"/>
</dbReference>
<dbReference type="RefSeq" id="WP_095182402.1">
    <property type="nucleotide sequence ID" value="NZ_NIBD01000002.1"/>
</dbReference>
<dbReference type="InterPro" id="IPR007039">
    <property type="entry name" value="TrbC/VirB2"/>
</dbReference>
<dbReference type="Proteomes" id="UP000216008">
    <property type="component" value="Unassembled WGS sequence"/>
</dbReference>
<sequence length="94" mass="9849">MNYLTALKLKVVTGASVWNQVNNGASYASTNMTNTARFIGIAVIVAAGLFWMFGGQAAQKAKALLVSALIGGSILLLAPQLVPTIWQMFGGATF</sequence>
<dbReference type="AlphaFoldDB" id="A0A267MCP9"/>